<keyword evidence="3" id="KW-1185">Reference proteome</keyword>
<name>A0ABV5WUJ7_9LACO</name>
<organism evidence="2 3">
    <name type="scientific">Lactiplantibacillus modestisalitolerans</name>
    <dbReference type="NCBI Taxonomy" id="1457219"/>
    <lineage>
        <taxon>Bacteria</taxon>
        <taxon>Bacillati</taxon>
        <taxon>Bacillota</taxon>
        <taxon>Bacilli</taxon>
        <taxon>Lactobacillales</taxon>
        <taxon>Lactobacillaceae</taxon>
        <taxon>Lactiplantibacillus</taxon>
    </lineage>
</organism>
<proteinExistence type="predicted"/>
<gene>
    <name evidence="2" type="ORF">ACFFLI_07985</name>
</gene>
<reference evidence="2 3" key="1">
    <citation type="submission" date="2024-09" db="EMBL/GenBank/DDBJ databases">
        <authorList>
            <person name="Sun Q."/>
            <person name="Mori K."/>
        </authorList>
    </citation>
    <scope>NUCLEOTIDE SEQUENCE [LARGE SCALE GENOMIC DNA]</scope>
    <source>
        <strain evidence="2 3">TBRC 4576</strain>
    </source>
</reference>
<sequence>MILVILGIGLAGFILGLLLMPTHRSQLTVGGISLVVLVGAAILMIGNDQWHWGMHCEKTTHVTALQPTISNPNVNFLLYSPVKQAEHEKVYVYRRADHQKQLHTAASLKTTNRVTRTHRQSARLLTIQHRWAYNNHWWRTLFRGTGHHNLLIRETNTFEIPANWSVLSVNQAKWLEKRANRLTTTARKTSAQAVASQLKRAQAANPRLNATQLTALKRQYEQKAQQAAHEQARAAVPALLEAAQRQSIYE</sequence>
<dbReference type="Proteomes" id="UP001589691">
    <property type="component" value="Unassembled WGS sequence"/>
</dbReference>
<keyword evidence="1" id="KW-1133">Transmembrane helix</keyword>
<keyword evidence="1" id="KW-0472">Membrane</keyword>
<evidence type="ECO:0000313" key="2">
    <source>
        <dbReference type="EMBL" id="MFB9769800.1"/>
    </source>
</evidence>
<evidence type="ECO:0000313" key="3">
    <source>
        <dbReference type="Proteomes" id="UP001589691"/>
    </source>
</evidence>
<feature type="transmembrane region" description="Helical" evidence="1">
    <location>
        <begin position="26"/>
        <end position="45"/>
    </location>
</feature>
<dbReference type="EMBL" id="JBHLZY010000020">
    <property type="protein sequence ID" value="MFB9769800.1"/>
    <property type="molecule type" value="Genomic_DNA"/>
</dbReference>
<keyword evidence="1" id="KW-0812">Transmembrane</keyword>
<accession>A0ABV5WUJ7</accession>
<dbReference type="InterPro" id="IPR032083">
    <property type="entry name" value="DUF4811"/>
</dbReference>
<dbReference type="RefSeq" id="WP_137641522.1">
    <property type="nucleotide sequence ID" value="NZ_BJEA01000001.1"/>
</dbReference>
<protein>
    <submittedName>
        <fullName evidence="2">DUF4811 domain-containing protein</fullName>
    </submittedName>
</protein>
<dbReference type="Pfam" id="PF16069">
    <property type="entry name" value="DUF4811"/>
    <property type="match status" value="1"/>
</dbReference>
<evidence type="ECO:0000256" key="1">
    <source>
        <dbReference type="SAM" id="Phobius"/>
    </source>
</evidence>
<comment type="caution">
    <text evidence="2">The sequence shown here is derived from an EMBL/GenBank/DDBJ whole genome shotgun (WGS) entry which is preliminary data.</text>
</comment>